<dbReference type="Gene3D" id="1.10.10.10">
    <property type="entry name" value="Winged helix-like DNA-binding domain superfamily/Winged helix DNA-binding domain"/>
    <property type="match status" value="1"/>
</dbReference>
<dbReference type="PANTHER" id="PTHR33154:SF18">
    <property type="entry name" value="ARSENICAL RESISTANCE OPERON REPRESSOR"/>
    <property type="match status" value="1"/>
</dbReference>
<dbReference type="SMART" id="SM00418">
    <property type="entry name" value="HTH_ARSR"/>
    <property type="match status" value="1"/>
</dbReference>
<dbReference type="NCBIfam" id="NF033788">
    <property type="entry name" value="HTH_metalloreg"/>
    <property type="match status" value="1"/>
</dbReference>
<dbReference type="InterPro" id="IPR001845">
    <property type="entry name" value="HTH_ArsR_DNA-bd_dom"/>
</dbReference>
<keyword evidence="2" id="KW-0238">DNA-binding</keyword>
<accession>A0A7Y9EBM2</accession>
<comment type="caution">
    <text evidence="5">The sequence shown here is derived from an EMBL/GenBank/DDBJ whole genome shotgun (WGS) entry which is preliminary data.</text>
</comment>
<dbReference type="EMBL" id="JACCBA010000001">
    <property type="protein sequence ID" value="NYD44744.1"/>
    <property type="molecule type" value="Genomic_DNA"/>
</dbReference>
<proteinExistence type="predicted"/>
<dbReference type="PRINTS" id="PR00778">
    <property type="entry name" value="HTHARSR"/>
</dbReference>
<protein>
    <submittedName>
        <fullName evidence="5">ArsR family transcriptional regulator</fullName>
    </submittedName>
</protein>
<dbReference type="PROSITE" id="PS50987">
    <property type="entry name" value="HTH_ARSR_2"/>
    <property type="match status" value="1"/>
</dbReference>
<dbReference type="Proteomes" id="UP000529783">
    <property type="component" value="Unassembled WGS sequence"/>
</dbReference>
<dbReference type="AlphaFoldDB" id="A0A7Y9EBM2"/>
<keyword evidence="1" id="KW-0805">Transcription regulation</keyword>
<dbReference type="InterPro" id="IPR011991">
    <property type="entry name" value="ArsR-like_HTH"/>
</dbReference>
<organism evidence="5 6">
    <name type="scientific">Actinomadura luteofluorescens</name>
    <dbReference type="NCBI Taxonomy" id="46163"/>
    <lineage>
        <taxon>Bacteria</taxon>
        <taxon>Bacillati</taxon>
        <taxon>Actinomycetota</taxon>
        <taxon>Actinomycetes</taxon>
        <taxon>Streptosporangiales</taxon>
        <taxon>Thermomonosporaceae</taxon>
        <taxon>Actinomadura</taxon>
    </lineage>
</organism>
<evidence type="ECO:0000313" key="5">
    <source>
        <dbReference type="EMBL" id="NYD44744.1"/>
    </source>
</evidence>
<dbReference type="GO" id="GO:0003700">
    <property type="term" value="F:DNA-binding transcription factor activity"/>
    <property type="evidence" value="ECO:0007669"/>
    <property type="project" value="InterPro"/>
</dbReference>
<evidence type="ECO:0000256" key="3">
    <source>
        <dbReference type="ARBA" id="ARBA00023163"/>
    </source>
</evidence>
<evidence type="ECO:0000259" key="4">
    <source>
        <dbReference type="PROSITE" id="PS50987"/>
    </source>
</evidence>
<dbReference type="InterPro" id="IPR036390">
    <property type="entry name" value="WH_DNA-bd_sf"/>
</dbReference>
<dbReference type="Pfam" id="PF01022">
    <property type="entry name" value="HTH_5"/>
    <property type="match status" value="1"/>
</dbReference>
<dbReference type="CDD" id="cd00090">
    <property type="entry name" value="HTH_ARSR"/>
    <property type="match status" value="1"/>
</dbReference>
<reference evidence="5 6" key="1">
    <citation type="submission" date="2020-07" db="EMBL/GenBank/DDBJ databases">
        <title>Sequencing the genomes of 1000 actinobacteria strains.</title>
        <authorList>
            <person name="Klenk H.-P."/>
        </authorList>
    </citation>
    <scope>NUCLEOTIDE SEQUENCE [LARGE SCALE GENOMIC DNA]</scope>
    <source>
        <strain evidence="5 6">DSM 40398</strain>
    </source>
</reference>
<evidence type="ECO:0000313" key="6">
    <source>
        <dbReference type="Proteomes" id="UP000529783"/>
    </source>
</evidence>
<evidence type="ECO:0000256" key="2">
    <source>
        <dbReference type="ARBA" id="ARBA00023125"/>
    </source>
</evidence>
<keyword evidence="6" id="KW-1185">Reference proteome</keyword>
<gene>
    <name evidence="5" type="ORF">BJY14_000727</name>
</gene>
<keyword evidence="3" id="KW-0804">Transcription</keyword>
<sequence>MMMSVGTDVLRLLADPLRARIVSLLAAEALCNCHLVEETGAKQTNISNHLRVLREAGLVDTEPCGRFTYYRLCPEALEQLAAELGELAAAAREVQTHQRKRPCT</sequence>
<evidence type="ECO:0000256" key="1">
    <source>
        <dbReference type="ARBA" id="ARBA00023015"/>
    </source>
</evidence>
<dbReference type="InterPro" id="IPR036388">
    <property type="entry name" value="WH-like_DNA-bd_sf"/>
</dbReference>
<dbReference type="InterPro" id="IPR051081">
    <property type="entry name" value="HTH_MetalResp_TranReg"/>
</dbReference>
<dbReference type="SUPFAM" id="SSF46785">
    <property type="entry name" value="Winged helix' DNA-binding domain"/>
    <property type="match status" value="1"/>
</dbReference>
<dbReference type="PANTHER" id="PTHR33154">
    <property type="entry name" value="TRANSCRIPTIONAL REGULATOR, ARSR FAMILY"/>
    <property type="match status" value="1"/>
</dbReference>
<dbReference type="GO" id="GO:0003677">
    <property type="term" value="F:DNA binding"/>
    <property type="evidence" value="ECO:0007669"/>
    <property type="project" value="UniProtKB-KW"/>
</dbReference>
<feature type="domain" description="HTH arsR-type" evidence="4">
    <location>
        <begin position="1"/>
        <end position="92"/>
    </location>
</feature>
<name>A0A7Y9EBM2_9ACTN</name>